<gene>
    <name evidence="2" type="ORF">BOKJ2_LOCUS10886</name>
</gene>
<feature type="compositionally biased region" description="Basic and acidic residues" evidence="1">
    <location>
        <begin position="182"/>
        <end position="203"/>
    </location>
</feature>
<accession>A0A811L9A0</accession>
<evidence type="ECO:0000256" key="1">
    <source>
        <dbReference type="SAM" id="MobiDB-lite"/>
    </source>
</evidence>
<feature type="region of interest" description="Disordered" evidence="1">
    <location>
        <begin position="26"/>
        <end position="138"/>
    </location>
</feature>
<feature type="region of interest" description="Disordered" evidence="1">
    <location>
        <begin position="251"/>
        <end position="277"/>
    </location>
</feature>
<dbReference type="OrthoDB" id="5867859at2759"/>
<sequence length="416" mass="46991">MSDKNNNNNEASTKTSRQKFKSLMQRFKHSSDEVDVEPTINQKAKGGGCIVRKSEVYRATRKSTEESMSRSRRRRISGPTLDTQSVRTASISAPPPPPQPTEKTGIEETEKTEKTAADADLTTKSCRTKTSDDENRFDSMAQSMTRTWKKVRTKSQEKFRAVKTFISAPLKEKGMQRMLDRVSRRHNHAEPQKVLKQGDELFPQRHPSHANGETDVDIKTAEQPPPEKFVESPTEKDAKAKIPEAPKSTIFLPDGRPFWQQKNKGDQSSEMSESDLTDDELPMNADIIIKVSEGKVKLDTMPATKLVLKPFGNIDEMKQRDKIFFNRPLVFSNTVRSMVNFIDDVSIDSKSTSSSSRSLRKTKSKPTVEEKKKGAPSKAKITIPNTIYEYDYDRKDIGGWPLPFKPSPDSEKKACS</sequence>
<feature type="compositionally biased region" description="Polar residues" evidence="1">
    <location>
        <begin position="260"/>
        <end position="271"/>
    </location>
</feature>
<dbReference type="AlphaFoldDB" id="A0A811L9A0"/>
<comment type="caution">
    <text evidence="2">The sequence shown here is derived from an EMBL/GenBank/DDBJ whole genome shotgun (WGS) entry which is preliminary data.</text>
</comment>
<dbReference type="Proteomes" id="UP000783686">
    <property type="component" value="Unassembled WGS sequence"/>
</dbReference>
<feature type="region of interest" description="Disordered" evidence="1">
    <location>
        <begin position="182"/>
        <end position="239"/>
    </location>
</feature>
<dbReference type="InterPro" id="IPR008569">
    <property type="entry name" value="DUF851"/>
</dbReference>
<reference evidence="2" key="1">
    <citation type="submission" date="2020-09" db="EMBL/GenBank/DDBJ databases">
        <authorList>
            <person name="Kikuchi T."/>
        </authorList>
    </citation>
    <scope>NUCLEOTIDE SEQUENCE</scope>
    <source>
        <strain evidence="2">SH1</strain>
    </source>
</reference>
<feature type="region of interest" description="Disordered" evidence="1">
    <location>
        <begin position="348"/>
        <end position="378"/>
    </location>
</feature>
<dbReference type="Proteomes" id="UP000614601">
    <property type="component" value="Unassembled WGS sequence"/>
</dbReference>
<dbReference type="EMBL" id="CAJFCW020000005">
    <property type="protein sequence ID" value="CAG9119633.1"/>
    <property type="molecule type" value="Genomic_DNA"/>
</dbReference>
<feature type="compositionally biased region" description="Basic and acidic residues" evidence="1">
    <location>
        <begin position="52"/>
        <end position="69"/>
    </location>
</feature>
<proteinExistence type="predicted"/>
<keyword evidence="3" id="KW-1185">Reference proteome</keyword>
<dbReference type="Pfam" id="PF05867">
    <property type="entry name" value="DUF851"/>
    <property type="match status" value="1"/>
</dbReference>
<evidence type="ECO:0000313" key="3">
    <source>
        <dbReference type="Proteomes" id="UP000614601"/>
    </source>
</evidence>
<feature type="compositionally biased region" description="Polar residues" evidence="1">
    <location>
        <begin position="80"/>
        <end position="91"/>
    </location>
</feature>
<organism evidence="2 3">
    <name type="scientific">Bursaphelenchus okinawaensis</name>
    <dbReference type="NCBI Taxonomy" id="465554"/>
    <lineage>
        <taxon>Eukaryota</taxon>
        <taxon>Metazoa</taxon>
        <taxon>Ecdysozoa</taxon>
        <taxon>Nematoda</taxon>
        <taxon>Chromadorea</taxon>
        <taxon>Rhabditida</taxon>
        <taxon>Tylenchina</taxon>
        <taxon>Tylenchomorpha</taxon>
        <taxon>Aphelenchoidea</taxon>
        <taxon>Aphelenchoididae</taxon>
        <taxon>Bursaphelenchus</taxon>
    </lineage>
</organism>
<feature type="compositionally biased region" description="Basic and acidic residues" evidence="1">
    <location>
        <begin position="104"/>
        <end position="117"/>
    </location>
</feature>
<feature type="compositionally biased region" description="Basic and acidic residues" evidence="1">
    <location>
        <begin position="228"/>
        <end position="239"/>
    </location>
</feature>
<evidence type="ECO:0000313" key="2">
    <source>
        <dbReference type="EMBL" id="CAD5224116.1"/>
    </source>
</evidence>
<dbReference type="EMBL" id="CAJFDH010000005">
    <property type="protein sequence ID" value="CAD5224116.1"/>
    <property type="molecule type" value="Genomic_DNA"/>
</dbReference>
<protein>
    <submittedName>
        <fullName evidence="2">Uncharacterized protein</fullName>
    </submittedName>
</protein>
<name>A0A811L9A0_9BILA</name>